<gene>
    <name evidence="4" type="ORF">FH608_004215</name>
</gene>
<dbReference type="Pfam" id="PF06386">
    <property type="entry name" value="GvpL_GvpF"/>
    <property type="match status" value="1"/>
</dbReference>
<proteinExistence type="inferred from homology"/>
<dbReference type="RefSeq" id="WP_139628423.1">
    <property type="nucleotide sequence ID" value="NZ_VDLX02000001.1"/>
</dbReference>
<accession>A0A5C4WVW9</accession>
<organism evidence="4 5">
    <name type="scientific">Nonomuraea phyllanthi</name>
    <dbReference type="NCBI Taxonomy" id="2219224"/>
    <lineage>
        <taxon>Bacteria</taxon>
        <taxon>Bacillati</taxon>
        <taxon>Actinomycetota</taxon>
        <taxon>Actinomycetes</taxon>
        <taxon>Streptosporangiales</taxon>
        <taxon>Streptosporangiaceae</taxon>
        <taxon>Nonomuraea</taxon>
    </lineage>
</organism>
<dbReference type="OrthoDB" id="3867411at2"/>
<dbReference type="Proteomes" id="UP000312512">
    <property type="component" value="Unassembled WGS sequence"/>
</dbReference>
<evidence type="ECO:0000313" key="4">
    <source>
        <dbReference type="EMBL" id="KAB8197734.1"/>
    </source>
</evidence>
<protein>
    <submittedName>
        <fullName evidence="4">Gas vesicle protein GvpFL</fullName>
    </submittedName>
</protein>
<dbReference type="GO" id="GO:0031412">
    <property type="term" value="P:gas vesicle organization"/>
    <property type="evidence" value="ECO:0007669"/>
    <property type="project" value="InterPro"/>
</dbReference>
<evidence type="ECO:0000256" key="2">
    <source>
        <dbReference type="ARBA" id="ARBA00035108"/>
    </source>
</evidence>
<sequence length="270" mass="29721">MARSTKVSGASVPKQATRRDQNIASYVYGIVPADMELDSDDRGLGDPPGKVELVRHGEVAAMVSDVDVEQPLGKPGDYLAHERLLDSAAARTPVLPFRFGAVMATPESVVEELLKPFHDEFRAALQDLEGQAEYIVRGRYVEAALMREILTENPEAAALRDAIRSRPEDATRNERIRLGEIIAASIEAKRDMDTRQMVDALSGHFSTAVVRDPSHEQDAVHLAMLVRTDGQRALEEALSQVGERWEGRVSLRLLGPLAPYDFVIAQEQGV</sequence>
<dbReference type="PANTHER" id="PTHR36852">
    <property type="entry name" value="PROTEIN GVPL 2"/>
    <property type="match status" value="1"/>
</dbReference>
<comment type="subcellular location">
    <subcellularLocation>
        <location evidence="2">Gas vesicle</location>
    </subcellularLocation>
</comment>
<reference evidence="4 5" key="1">
    <citation type="submission" date="2019-10" db="EMBL/GenBank/DDBJ databases">
        <title>Nonomuraea sp. nov., isolated from Phyllanthus amarus.</title>
        <authorList>
            <person name="Klykleung N."/>
            <person name="Tanasupawat S."/>
        </authorList>
    </citation>
    <scope>NUCLEOTIDE SEQUENCE [LARGE SCALE GENOMIC DNA]</scope>
    <source>
        <strain evidence="4 5">PA1-10</strain>
    </source>
</reference>
<comment type="caution">
    <text evidence="4">The sequence shown here is derived from an EMBL/GenBank/DDBJ whole genome shotgun (WGS) entry which is preliminary data.</text>
</comment>
<evidence type="ECO:0000256" key="3">
    <source>
        <dbReference type="ARBA" id="ARBA00035643"/>
    </source>
</evidence>
<comment type="similarity">
    <text evidence="3">Belongs to the gas vesicle GvpF/GvpL family.</text>
</comment>
<dbReference type="EMBL" id="VDLX02000001">
    <property type="protein sequence ID" value="KAB8197734.1"/>
    <property type="molecule type" value="Genomic_DNA"/>
</dbReference>
<name>A0A5C4WVW9_9ACTN</name>
<keyword evidence="1" id="KW-0304">Gas vesicle</keyword>
<dbReference type="PANTHER" id="PTHR36852:SF1">
    <property type="entry name" value="PROTEIN GVPL 2"/>
    <property type="match status" value="1"/>
</dbReference>
<evidence type="ECO:0000313" key="5">
    <source>
        <dbReference type="Proteomes" id="UP000312512"/>
    </source>
</evidence>
<evidence type="ECO:0000256" key="1">
    <source>
        <dbReference type="ARBA" id="ARBA00022987"/>
    </source>
</evidence>
<dbReference type="InterPro" id="IPR009430">
    <property type="entry name" value="GvpL/GvpF"/>
</dbReference>
<keyword evidence="5" id="KW-1185">Reference proteome</keyword>
<dbReference type="GO" id="GO:0031411">
    <property type="term" value="C:gas vesicle"/>
    <property type="evidence" value="ECO:0007669"/>
    <property type="project" value="UniProtKB-SubCell"/>
</dbReference>
<dbReference type="AlphaFoldDB" id="A0A5C4WVW9"/>